<proteinExistence type="predicted"/>
<gene>
    <name evidence="1" type="ORF">C4520_10280</name>
</gene>
<organism evidence="1 2">
    <name type="scientific">Abyssobacteria bacterium (strain SURF_5)</name>
    <dbReference type="NCBI Taxonomy" id="2093360"/>
    <lineage>
        <taxon>Bacteria</taxon>
        <taxon>Pseudomonadati</taxon>
        <taxon>Candidatus Hydrogenedentota</taxon>
        <taxon>Candidatus Abyssobacteria</taxon>
    </lineage>
</organism>
<accession>A0A3A4NR76</accession>
<dbReference type="Proteomes" id="UP000265882">
    <property type="component" value="Unassembled WGS sequence"/>
</dbReference>
<dbReference type="EMBL" id="QZKU01000068">
    <property type="protein sequence ID" value="RJP21389.1"/>
    <property type="molecule type" value="Genomic_DNA"/>
</dbReference>
<comment type="caution">
    <text evidence="1">The sequence shown here is derived from an EMBL/GenBank/DDBJ whole genome shotgun (WGS) entry which is preliminary data.</text>
</comment>
<reference evidence="1 2" key="1">
    <citation type="journal article" date="2017" name="ISME J.">
        <title>Energy and carbon metabolisms in a deep terrestrial subsurface fluid microbial community.</title>
        <authorList>
            <person name="Momper L."/>
            <person name="Jungbluth S.P."/>
            <person name="Lee M.D."/>
            <person name="Amend J.P."/>
        </authorList>
    </citation>
    <scope>NUCLEOTIDE SEQUENCE [LARGE SCALE GENOMIC DNA]</scope>
    <source>
        <strain evidence="1">SURF_5</strain>
    </source>
</reference>
<name>A0A3A4NR76_ABYX5</name>
<evidence type="ECO:0000313" key="1">
    <source>
        <dbReference type="EMBL" id="RJP21389.1"/>
    </source>
</evidence>
<dbReference type="AlphaFoldDB" id="A0A3A4NR76"/>
<protein>
    <submittedName>
        <fullName evidence="1">Uncharacterized protein</fullName>
    </submittedName>
</protein>
<sequence>MIFVTCPYCKSSGYITPPPADTILMGPCPICGEPVALYNSKVIGLRKKAAGDGKWGEQIQSLAKIIMEYINTQGAPMDEGSLERIIREAEDRVFETEKRPDNLPSSAISPSVRYPGASPITIEELEDFLKIDLNLLARKDYFDKFFG</sequence>
<evidence type="ECO:0000313" key="2">
    <source>
        <dbReference type="Proteomes" id="UP000265882"/>
    </source>
</evidence>